<dbReference type="AlphaFoldDB" id="A0AAP3B9K3"/>
<organism evidence="1 2">
    <name type="scientific">Segatella copri</name>
    <dbReference type="NCBI Taxonomy" id="165179"/>
    <lineage>
        <taxon>Bacteria</taxon>
        <taxon>Pseudomonadati</taxon>
        <taxon>Bacteroidota</taxon>
        <taxon>Bacteroidia</taxon>
        <taxon>Bacteroidales</taxon>
        <taxon>Prevotellaceae</taxon>
        <taxon>Segatella</taxon>
    </lineage>
</organism>
<dbReference type="RefSeq" id="WP_119250082.1">
    <property type="nucleotide sequence ID" value="NZ_JAPDVK010000001.1"/>
</dbReference>
<evidence type="ECO:0000313" key="2">
    <source>
        <dbReference type="Proteomes" id="UP001209344"/>
    </source>
</evidence>
<protein>
    <submittedName>
        <fullName evidence="1">Uncharacterized protein</fullName>
    </submittedName>
</protein>
<dbReference type="EMBL" id="JAPDVK010000001">
    <property type="protein sequence ID" value="MCW4126795.1"/>
    <property type="molecule type" value="Genomic_DNA"/>
</dbReference>
<dbReference type="Proteomes" id="UP001209344">
    <property type="component" value="Unassembled WGS sequence"/>
</dbReference>
<evidence type="ECO:0000313" key="1">
    <source>
        <dbReference type="EMBL" id="MCW4126795.1"/>
    </source>
</evidence>
<sequence length="369" mass="43434">MRENDKLYGIFANVSQFLGHPNHNFAKKINTIMTLKELLDSLTFDEIAPYILDRYKNCDVRGLLASYKQHFDYLRSLAPSDPKLIERKEARVSLYKEGEKTHLDAFSLECALWENCLSKELVIDDEVKAPNAEIAACCLWHTSFYGYLPYQREETFDDLFDGVNKKSSLLSSYKEKYSDIIPSKREMATIASFHKEVRNEMKYYRHRKWTKQNSRDYTWIPYQKRCWRKWKRRMINREYSKRISWCSSFIDSITECVYGIEKKLALQELSILYHSNHVNIKRLDSIASNAAKRFDYLKELIEKYGALDNISRNANSFICLSVSSTHPVEDVEKQIIGILTKGQLGKHRLYVKTDDSCGNEMRIEMAFYK</sequence>
<reference evidence="1" key="1">
    <citation type="submission" date="2022-11" db="EMBL/GenBank/DDBJ databases">
        <title>Genomic repertoires linked with pathogenic potency of arthritogenic Prevotella copri isolated from the gut of rheumatoid arthritis patients.</title>
        <authorList>
            <person name="Nii T."/>
            <person name="Maeda Y."/>
            <person name="Motooka D."/>
            <person name="Naito M."/>
            <person name="Matsumoto Y."/>
            <person name="Ogawa T."/>
            <person name="Oguro-Igashira E."/>
            <person name="Kishikawa T."/>
            <person name="Yamashita M."/>
            <person name="Koizumi S."/>
            <person name="Kurakawa T."/>
            <person name="Okumura R."/>
            <person name="Kayama H."/>
            <person name="Murakami M."/>
            <person name="Sakaguchi T."/>
            <person name="Das B."/>
            <person name="Nakamura S."/>
            <person name="Okada Y."/>
            <person name="Kumanogoh A."/>
            <person name="Takeda K."/>
        </authorList>
    </citation>
    <scope>NUCLEOTIDE SEQUENCE</scope>
    <source>
        <strain evidence="1">F3-75</strain>
    </source>
</reference>
<accession>A0AAP3B9K3</accession>
<dbReference type="Pfam" id="PF20194">
    <property type="entry name" value="DUF6557"/>
    <property type="match status" value="1"/>
</dbReference>
<comment type="caution">
    <text evidence="1">The sequence shown here is derived from an EMBL/GenBank/DDBJ whole genome shotgun (WGS) entry which is preliminary data.</text>
</comment>
<proteinExistence type="predicted"/>
<gene>
    <name evidence="1" type="ORF">ONT16_00645</name>
</gene>
<dbReference type="InterPro" id="IPR046687">
    <property type="entry name" value="DUF6557"/>
</dbReference>
<name>A0AAP3B9K3_9BACT</name>